<evidence type="ECO:0000313" key="2">
    <source>
        <dbReference type="EMBL" id="KAK3299583.1"/>
    </source>
</evidence>
<feature type="compositionally biased region" description="Low complexity" evidence="1">
    <location>
        <begin position="312"/>
        <end position="342"/>
    </location>
</feature>
<reference evidence="2" key="1">
    <citation type="journal article" date="2023" name="Mol. Phylogenet. Evol.">
        <title>Genome-scale phylogeny and comparative genomics of the fungal order Sordariales.</title>
        <authorList>
            <person name="Hensen N."/>
            <person name="Bonometti L."/>
            <person name="Westerberg I."/>
            <person name="Brannstrom I.O."/>
            <person name="Guillou S."/>
            <person name="Cros-Aarteil S."/>
            <person name="Calhoun S."/>
            <person name="Haridas S."/>
            <person name="Kuo A."/>
            <person name="Mondo S."/>
            <person name="Pangilinan J."/>
            <person name="Riley R."/>
            <person name="LaButti K."/>
            <person name="Andreopoulos B."/>
            <person name="Lipzen A."/>
            <person name="Chen C."/>
            <person name="Yan M."/>
            <person name="Daum C."/>
            <person name="Ng V."/>
            <person name="Clum A."/>
            <person name="Steindorff A."/>
            <person name="Ohm R.A."/>
            <person name="Martin F."/>
            <person name="Silar P."/>
            <person name="Natvig D.O."/>
            <person name="Lalanne C."/>
            <person name="Gautier V."/>
            <person name="Ament-Velasquez S.L."/>
            <person name="Kruys A."/>
            <person name="Hutchinson M.I."/>
            <person name="Powell A.J."/>
            <person name="Barry K."/>
            <person name="Miller A.N."/>
            <person name="Grigoriev I.V."/>
            <person name="Debuchy R."/>
            <person name="Gladieux P."/>
            <person name="Hiltunen Thoren M."/>
            <person name="Johannesson H."/>
        </authorList>
    </citation>
    <scope>NUCLEOTIDE SEQUENCE</scope>
    <source>
        <strain evidence="2">CBS 168.71</strain>
    </source>
</reference>
<dbReference type="GeneID" id="87837309"/>
<feature type="compositionally biased region" description="Polar residues" evidence="1">
    <location>
        <begin position="198"/>
        <end position="208"/>
    </location>
</feature>
<feature type="compositionally biased region" description="Low complexity" evidence="1">
    <location>
        <begin position="667"/>
        <end position="679"/>
    </location>
</feature>
<evidence type="ECO:0000313" key="3">
    <source>
        <dbReference type="Proteomes" id="UP001278766"/>
    </source>
</evidence>
<proteinExistence type="predicted"/>
<dbReference type="AlphaFoldDB" id="A0AAE0LVZ1"/>
<feature type="compositionally biased region" description="Basic residues" evidence="1">
    <location>
        <begin position="702"/>
        <end position="711"/>
    </location>
</feature>
<feature type="region of interest" description="Disordered" evidence="1">
    <location>
        <begin position="269"/>
        <end position="862"/>
    </location>
</feature>
<feature type="compositionally biased region" description="Low complexity" evidence="1">
    <location>
        <begin position="476"/>
        <end position="489"/>
    </location>
</feature>
<feature type="compositionally biased region" description="Polar residues" evidence="1">
    <location>
        <begin position="555"/>
        <end position="567"/>
    </location>
</feature>
<gene>
    <name evidence="2" type="ORF">B0H64DRAFT_317960</name>
</gene>
<keyword evidence="3" id="KW-1185">Reference proteome</keyword>
<feature type="region of interest" description="Disordered" evidence="1">
    <location>
        <begin position="1"/>
        <end position="223"/>
    </location>
</feature>
<feature type="compositionally biased region" description="Polar residues" evidence="1">
    <location>
        <begin position="79"/>
        <end position="90"/>
    </location>
</feature>
<feature type="compositionally biased region" description="Low complexity" evidence="1">
    <location>
        <begin position="102"/>
        <end position="117"/>
    </location>
</feature>
<comment type="caution">
    <text evidence="2">The sequence shown here is derived from an EMBL/GenBank/DDBJ whole genome shotgun (WGS) entry which is preliminary data.</text>
</comment>
<evidence type="ECO:0000256" key="1">
    <source>
        <dbReference type="SAM" id="MobiDB-lite"/>
    </source>
</evidence>
<reference evidence="2" key="2">
    <citation type="submission" date="2023-06" db="EMBL/GenBank/DDBJ databases">
        <authorList>
            <consortium name="Lawrence Berkeley National Laboratory"/>
            <person name="Haridas S."/>
            <person name="Hensen N."/>
            <person name="Bonometti L."/>
            <person name="Westerberg I."/>
            <person name="Brannstrom I.O."/>
            <person name="Guillou S."/>
            <person name="Cros-Aarteil S."/>
            <person name="Calhoun S."/>
            <person name="Kuo A."/>
            <person name="Mondo S."/>
            <person name="Pangilinan J."/>
            <person name="Riley R."/>
            <person name="Labutti K."/>
            <person name="Andreopoulos B."/>
            <person name="Lipzen A."/>
            <person name="Chen C."/>
            <person name="Yanf M."/>
            <person name="Daum C."/>
            <person name="Ng V."/>
            <person name="Clum A."/>
            <person name="Steindorff A."/>
            <person name="Ohm R."/>
            <person name="Martin F."/>
            <person name="Silar P."/>
            <person name="Natvig D."/>
            <person name="Lalanne C."/>
            <person name="Gautier V."/>
            <person name="Ament-Velasquez S.L."/>
            <person name="Kruys A."/>
            <person name="Hutchinson M.I."/>
            <person name="Powell A.J."/>
            <person name="Barry K."/>
            <person name="Miller A.N."/>
            <person name="Grigoriev I.V."/>
            <person name="Debuchy R."/>
            <person name="Gladieux P."/>
            <person name="Thoren M.H."/>
            <person name="Johannesson H."/>
        </authorList>
    </citation>
    <scope>NUCLEOTIDE SEQUENCE</scope>
    <source>
        <strain evidence="2">CBS 168.71</strain>
    </source>
</reference>
<organism evidence="2 3">
    <name type="scientific">Chaetomium fimeti</name>
    <dbReference type="NCBI Taxonomy" id="1854472"/>
    <lineage>
        <taxon>Eukaryota</taxon>
        <taxon>Fungi</taxon>
        <taxon>Dikarya</taxon>
        <taxon>Ascomycota</taxon>
        <taxon>Pezizomycotina</taxon>
        <taxon>Sordariomycetes</taxon>
        <taxon>Sordariomycetidae</taxon>
        <taxon>Sordariales</taxon>
        <taxon>Chaetomiaceae</taxon>
        <taxon>Chaetomium</taxon>
    </lineage>
</organism>
<dbReference type="EMBL" id="JAUEPN010000002">
    <property type="protein sequence ID" value="KAK3299583.1"/>
    <property type="molecule type" value="Genomic_DNA"/>
</dbReference>
<dbReference type="Proteomes" id="UP001278766">
    <property type="component" value="Unassembled WGS sequence"/>
</dbReference>
<name>A0AAE0LVZ1_9PEZI</name>
<sequence length="899" mass="93848">MQQPVQSDQHQRQRNKLHKPADPRGHGYTDSGVGMTRSVPIEPSTHEEPNWNGPDEAVGGGTYVRDYAQPTGPPEPTGTDLNTGTTPAQHTESDTLPREEAGGLSAAAMMGGVSMAGPDPVGGSDTTSRTHKTSGDGAPYWGNLPSGANGAVHNTVSGHGSATDDHEQHHHLPPTSTSSDRSVIAGHVANYPRGGVYNTVTGHGSQDQEATHHNQPRGVDNKNNMAGVVGPTDDTMLAAPLPDIPEERQKAIRQPILLPETAVRGAVLPAEAASRDAEQSRTSGNAESAAPRAFPLVGATTDGSNDQRKSTSPSRYGAAAGAAGLGAGPAAAAAGYLGQQRGRSNPPDQDPRQCTAPNLDNTHQAAGAPVTGKGQPSQQRSPAEKPTSHDDESPKGEKKHRILGIFHRNKDEGKEDAHRKSPGDRTEVAKEDTTTVNSPNRLRKLSKGESAMGRRRSPSSAKADPEEQSSHGKEMAAAGAAAGAGAFGFLHHRKKKSTSENPKDTTNPTLVSKSVDSGGTGPAGETLHQVGEVSTPFEHPREPPMPPPENEQQPGNYNVLATGTPSGISHGAQPATKGAMTNEPRNYHTLASGTASGINSAHPETTRQNVVSSEPGGYNVLGSSGKPPVEGGAQDRSGGRVTQEPGHYNTLASGVPSGINRDSSVPGTQTGDGNTTTGGSRDKGESTEYNVLPSGTISGVKVKPKSPRHSTHTTDTAMSSDNQHEHGQYNTLASGTASGQQQQHTFPSGAPIPSHLRHERAHPNASQESVPGITSYSYAHPDTTVPPPQQQQHMSPEVMPDAYTASTHPAPVQQEGQQQHQQQQQQQHQEGQRAGEDRRYNPALAAAGGVRGVGSGRDGGVGGRMARCRHCGGENDISEEVERVVREMGMGTRSGGKGA</sequence>
<feature type="compositionally biased region" description="Basic and acidic residues" evidence="1">
    <location>
        <begin position="91"/>
        <end position="101"/>
    </location>
</feature>
<feature type="compositionally biased region" description="Polar residues" evidence="1">
    <location>
        <begin position="728"/>
        <end position="746"/>
    </location>
</feature>
<feature type="compositionally biased region" description="Polar residues" evidence="1">
    <location>
        <begin position="355"/>
        <end position="364"/>
    </location>
</feature>
<feature type="compositionally biased region" description="Polar residues" evidence="1">
    <location>
        <begin position="687"/>
        <end position="697"/>
    </location>
</feature>
<accession>A0AAE0LVZ1</accession>
<feature type="compositionally biased region" description="Polar residues" evidence="1">
    <location>
        <begin position="589"/>
        <end position="612"/>
    </location>
</feature>
<protein>
    <submittedName>
        <fullName evidence="2">Uncharacterized protein</fullName>
    </submittedName>
</protein>
<feature type="compositionally biased region" description="Basic and acidic residues" evidence="1">
    <location>
        <begin position="382"/>
        <end position="396"/>
    </location>
</feature>
<feature type="compositionally biased region" description="Polar residues" evidence="1">
    <location>
        <begin position="504"/>
        <end position="517"/>
    </location>
</feature>
<feature type="compositionally biased region" description="Basic and acidic residues" evidence="1">
    <location>
        <begin position="463"/>
        <end position="474"/>
    </location>
</feature>
<feature type="compositionally biased region" description="Low complexity" evidence="1">
    <location>
        <begin position="813"/>
        <end position="829"/>
    </location>
</feature>
<feature type="compositionally biased region" description="Basic and acidic residues" evidence="1">
    <location>
        <begin position="830"/>
        <end position="840"/>
    </location>
</feature>
<feature type="compositionally biased region" description="Basic and acidic residues" evidence="1">
    <location>
        <begin position="408"/>
        <end position="433"/>
    </location>
</feature>
<dbReference type="RefSeq" id="XP_062663097.1">
    <property type="nucleotide sequence ID" value="XM_062800361.1"/>
</dbReference>
<feature type="compositionally biased region" description="Polar residues" evidence="1">
    <location>
        <begin position="764"/>
        <end position="777"/>
    </location>
</feature>
<feature type="compositionally biased region" description="Gly residues" evidence="1">
    <location>
        <begin position="849"/>
        <end position="862"/>
    </location>
</feature>